<accession>A0A0F8ZZ81</accession>
<evidence type="ECO:0000313" key="1">
    <source>
        <dbReference type="EMBL" id="KKK99287.1"/>
    </source>
</evidence>
<dbReference type="EMBL" id="LAZR01045268">
    <property type="protein sequence ID" value="KKK99287.1"/>
    <property type="molecule type" value="Genomic_DNA"/>
</dbReference>
<sequence>MATTSPRLSTRLRMAFLAFLCRPFVVGVEPYHYHGRLPGRFPCDNEGLADCSGPAIRCMSPTTAEMTVQQEDHFHACSRCSDAVDGKFTRDN</sequence>
<protein>
    <submittedName>
        <fullName evidence="1">Uncharacterized protein</fullName>
    </submittedName>
</protein>
<organism evidence="1">
    <name type="scientific">marine sediment metagenome</name>
    <dbReference type="NCBI Taxonomy" id="412755"/>
    <lineage>
        <taxon>unclassified sequences</taxon>
        <taxon>metagenomes</taxon>
        <taxon>ecological metagenomes</taxon>
    </lineage>
</organism>
<comment type="caution">
    <text evidence="1">The sequence shown here is derived from an EMBL/GenBank/DDBJ whole genome shotgun (WGS) entry which is preliminary data.</text>
</comment>
<gene>
    <name evidence="1" type="ORF">LCGC14_2634270</name>
</gene>
<name>A0A0F8ZZ81_9ZZZZ</name>
<proteinExistence type="predicted"/>
<dbReference type="AlphaFoldDB" id="A0A0F8ZZ81"/>
<reference evidence="1" key="1">
    <citation type="journal article" date="2015" name="Nature">
        <title>Complex archaea that bridge the gap between prokaryotes and eukaryotes.</title>
        <authorList>
            <person name="Spang A."/>
            <person name="Saw J.H."/>
            <person name="Jorgensen S.L."/>
            <person name="Zaremba-Niedzwiedzka K."/>
            <person name="Martijn J."/>
            <person name="Lind A.E."/>
            <person name="van Eijk R."/>
            <person name="Schleper C."/>
            <person name="Guy L."/>
            <person name="Ettema T.J."/>
        </authorList>
    </citation>
    <scope>NUCLEOTIDE SEQUENCE</scope>
</reference>